<dbReference type="InterPro" id="IPR039422">
    <property type="entry name" value="MarR/SlyA-like"/>
</dbReference>
<feature type="domain" description="HTH marR-type" evidence="1">
    <location>
        <begin position="1"/>
        <end position="116"/>
    </location>
</feature>
<dbReference type="Proteomes" id="UP000543598">
    <property type="component" value="Unassembled WGS sequence"/>
</dbReference>
<dbReference type="Pfam" id="PF12802">
    <property type="entry name" value="MarR_2"/>
    <property type="match status" value="1"/>
</dbReference>
<organism evidence="2 3">
    <name type="scientific">Microbacterium ulmi</name>
    <dbReference type="NCBI Taxonomy" id="179095"/>
    <lineage>
        <taxon>Bacteria</taxon>
        <taxon>Bacillati</taxon>
        <taxon>Actinomycetota</taxon>
        <taxon>Actinomycetes</taxon>
        <taxon>Micrococcales</taxon>
        <taxon>Microbacteriaceae</taxon>
        <taxon>Microbacterium</taxon>
    </lineage>
</organism>
<dbReference type="Gene3D" id="1.10.10.10">
    <property type="entry name" value="Winged helix-like DNA-binding domain superfamily/Winged helix DNA-binding domain"/>
    <property type="match status" value="1"/>
</dbReference>
<dbReference type="SMART" id="SM00347">
    <property type="entry name" value="HTH_MARR"/>
    <property type="match status" value="1"/>
</dbReference>
<sequence>MGGPRGRRMGGPALGRMLEALASASGPLSVGEVAEAVGVDQPRASRLVQQAVDLGLARREADPDDARRTRIVLTDDGAAHVRRFHGDRRATLASALEGFTDDERAELARLLAKLADAWRRD</sequence>
<accession>A0A7Y2LZV1</accession>
<dbReference type="InterPro" id="IPR000835">
    <property type="entry name" value="HTH_MarR-typ"/>
</dbReference>
<dbReference type="EMBL" id="JABEMB010000008">
    <property type="protein sequence ID" value="NNH03787.1"/>
    <property type="molecule type" value="Genomic_DNA"/>
</dbReference>
<name>A0A7Y2LZV1_9MICO</name>
<protein>
    <submittedName>
        <fullName evidence="2">MarR family transcriptional regulator</fullName>
    </submittedName>
</protein>
<dbReference type="PANTHER" id="PTHR33164:SF57">
    <property type="entry name" value="MARR-FAMILY TRANSCRIPTIONAL REGULATOR"/>
    <property type="match status" value="1"/>
</dbReference>
<evidence type="ECO:0000259" key="1">
    <source>
        <dbReference type="PROSITE" id="PS50995"/>
    </source>
</evidence>
<proteinExistence type="predicted"/>
<reference evidence="2 3" key="1">
    <citation type="submission" date="2020-05" db="EMBL/GenBank/DDBJ databases">
        <title>MicrobeNet Type strains.</title>
        <authorList>
            <person name="Nicholson A.C."/>
        </authorList>
    </citation>
    <scope>NUCLEOTIDE SEQUENCE [LARGE SCALE GENOMIC DNA]</scope>
    <source>
        <strain evidence="2 3">JCM 14282</strain>
    </source>
</reference>
<dbReference type="PANTHER" id="PTHR33164">
    <property type="entry name" value="TRANSCRIPTIONAL REGULATOR, MARR FAMILY"/>
    <property type="match status" value="1"/>
</dbReference>
<dbReference type="SUPFAM" id="SSF46785">
    <property type="entry name" value="Winged helix' DNA-binding domain"/>
    <property type="match status" value="1"/>
</dbReference>
<dbReference type="PRINTS" id="PR00598">
    <property type="entry name" value="HTHMARR"/>
</dbReference>
<dbReference type="GO" id="GO:0003700">
    <property type="term" value="F:DNA-binding transcription factor activity"/>
    <property type="evidence" value="ECO:0007669"/>
    <property type="project" value="InterPro"/>
</dbReference>
<dbReference type="InterPro" id="IPR036390">
    <property type="entry name" value="WH_DNA-bd_sf"/>
</dbReference>
<dbReference type="InterPro" id="IPR036388">
    <property type="entry name" value="WH-like_DNA-bd_sf"/>
</dbReference>
<evidence type="ECO:0000313" key="3">
    <source>
        <dbReference type="Proteomes" id="UP000543598"/>
    </source>
</evidence>
<keyword evidence="3" id="KW-1185">Reference proteome</keyword>
<gene>
    <name evidence="2" type="ORF">HLA99_07995</name>
</gene>
<dbReference type="PROSITE" id="PS50995">
    <property type="entry name" value="HTH_MARR_2"/>
    <property type="match status" value="1"/>
</dbReference>
<dbReference type="AlphaFoldDB" id="A0A7Y2LZV1"/>
<comment type="caution">
    <text evidence="2">The sequence shown here is derived from an EMBL/GenBank/DDBJ whole genome shotgun (WGS) entry which is preliminary data.</text>
</comment>
<dbReference type="GO" id="GO:0006950">
    <property type="term" value="P:response to stress"/>
    <property type="evidence" value="ECO:0007669"/>
    <property type="project" value="TreeGrafter"/>
</dbReference>
<evidence type="ECO:0000313" key="2">
    <source>
        <dbReference type="EMBL" id="NNH03787.1"/>
    </source>
</evidence>